<dbReference type="Pfam" id="PF13561">
    <property type="entry name" value="adh_short_C2"/>
    <property type="match status" value="1"/>
</dbReference>
<dbReference type="Proteomes" id="UP000315353">
    <property type="component" value="Unassembled WGS sequence"/>
</dbReference>
<dbReference type="CDD" id="cd05233">
    <property type="entry name" value="SDR_c"/>
    <property type="match status" value="1"/>
</dbReference>
<dbReference type="KEGG" id="cfc:CFLV_05570"/>
<feature type="domain" description="Ketoreductase" evidence="3">
    <location>
        <begin position="11"/>
        <end position="222"/>
    </location>
</feature>
<dbReference type="Proteomes" id="UP000185479">
    <property type="component" value="Chromosome"/>
</dbReference>
<evidence type="ECO:0000313" key="4">
    <source>
        <dbReference type="EMBL" id="APT86705.1"/>
    </source>
</evidence>
<dbReference type="InterPro" id="IPR057326">
    <property type="entry name" value="KR_dom"/>
</dbReference>
<dbReference type="InterPro" id="IPR002347">
    <property type="entry name" value="SDR_fam"/>
</dbReference>
<name>A0A1L7CLM5_CORFL</name>
<dbReference type="EMBL" id="BJNB01000036">
    <property type="protein sequence ID" value="GEB98473.1"/>
    <property type="molecule type" value="Genomic_DNA"/>
</dbReference>
<evidence type="ECO:0000313" key="7">
    <source>
        <dbReference type="Proteomes" id="UP000315353"/>
    </source>
</evidence>
<protein>
    <submittedName>
        <fullName evidence="4">3-oxoacyl-ACP reductase</fullName>
    </submittedName>
</protein>
<dbReference type="SMART" id="SM00822">
    <property type="entry name" value="PKS_KR"/>
    <property type="match status" value="1"/>
</dbReference>
<dbReference type="NCBIfam" id="NF005559">
    <property type="entry name" value="PRK07231.1"/>
    <property type="match status" value="1"/>
</dbReference>
<gene>
    <name evidence="5" type="ORF">CFL01nite_19680</name>
    <name evidence="4" type="ORF">CFLV_05570</name>
</gene>
<dbReference type="InterPro" id="IPR036291">
    <property type="entry name" value="NAD(P)-bd_dom_sf"/>
</dbReference>
<dbReference type="GeneID" id="82880184"/>
<sequence>MTVNTYSFQDQVVVVTGGSHGIGRAIARAFLDNGASVVVTGRNLKPLEESVAGYPGERTLTLVNDISEPAAGEELVAAVKEKFGRIDVVVSNAGIVEAGDLVDMDVDKWHQMRAINVDGFVYLARAVMPELVNTGGNLVAVSSVSGLGGDWGQAGYAATKHAVSGFVRSLALDYGEKGVRVNAVAPAFTHTRLNEGSADTLEDAAPYVNRVALGRLGQPEDIAPAVLFLASQDAGYITGHVLNVDGGTNASNGQAHV</sequence>
<evidence type="ECO:0000256" key="2">
    <source>
        <dbReference type="ARBA" id="ARBA00023002"/>
    </source>
</evidence>
<dbReference type="GO" id="GO:0016616">
    <property type="term" value="F:oxidoreductase activity, acting on the CH-OH group of donors, NAD or NADP as acceptor"/>
    <property type="evidence" value="ECO:0007669"/>
    <property type="project" value="UniProtKB-ARBA"/>
</dbReference>
<evidence type="ECO:0000313" key="5">
    <source>
        <dbReference type="EMBL" id="GEB98473.1"/>
    </source>
</evidence>
<dbReference type="OrthoDB" id="517007at2"/>
<dbReference type="STRING" id="28028.CFLV_05570"/>
<dbReference type="PANTHER" id="PTHR42760:SF133">
    <property type="entry name" value="3-OXOACYL-[ACYL-CARRIER-PROTEIN] REDUCTASE"/>
    <property type="match status" value="1"/>
</dbReference>
<evidence type="ECO:0000259" key="3">
    <source>
        <dbReference type="SMART" id="SM00822"/>
    </source>
</evidence>
<evidence type="ECO:0000313" key="6">
    <source>
        <dbReference type="Proteomes" id="UP000185479"/>
    </source>
</evidence>
<reference evidence="4 6" key="1">
    <citation type="submission" date="2014-08" db="EMBL/GenBank/DDBJ databases">
        <title>Complete genome sequence of Corynebacterium flavescens OJ8(T)(=DSM 20296(T)), isolated from cheese.</title>
        <authorList>
            <person name="Ruckert C."/>
            <person name="Albersmeier A."/>
            <person name="Winkler A."/>
            <person name="Kalinowski J."/>
        </authorList>
    </citation>
    <scope>NUCLEOTIDE SEQUENCE [LARGE SCALE GENOMIC DNA]</scope>
    <source>
        <strain evidence="4 6">OJ8</strain>
    </source>
</reference>
<dbReference type="PRINTS" id="PR00080">
    <property type="entry name" value="SDRFAMILY"/>
</dbReference>
<dbReference type="Gene3D" id="3.40.50.720">
    <property type="entry name" value="NAD(P)-binding Rossmann-like Domain"/>
    <property type="match status" value="1"/>
</dbReference>
<dbReference type="PROSITE" id="PS00061">
    <property type="entry name" value="ADH_SHORT"/>
    <property type="match status" value="1"/>
</dbReference>
<keyword evidence="6" id="KW-1185">Reference proteome</keyword>
<keyword evidence="2" id="KW-0560">Oxidoreductase</keyword>
<organism evidence="4 6">
    <name type="scientific">Corynebacterium flavescens</name>
    <dbReference type="NCBI Taxonomy" id="28028"/>
    <lineage>
        <taxon>Bacteria</taxon>
        <taxon>Bacillati</taxon>
        <taxon>Actinomycetota</taxon>
        <taxon>Actinomycetes</taxon>
        <taxon>Mycobacteriales</taxon>
        <taxon>Corynebacteriaceae</taxon>
        <taxon>Corynebacterium</taxon>
    </lineage>
</organism>
<dbReference type="RefSeq" id="WP_075729701.1">
    <property type="nucleotide sequence ID" value="NZ_BJNB01000036.1"/>
</dbReference>
<proteinExistence type="inferred from homology"/>
<dbReference type="SUPFAM" id="SSF51735">
    <property type="entry name" value="NAD(P)-binding Rossmann-fold domains"/>
    <property type="match status" value="1"/>
</dbReference>
<comment type="similarity">
    <text evidence="1">Belongs to the short-chain dehydrogenases/reductases (SDR) family.</text>
</comment>
<evidence type="ECO:0000256" key="1">
    <source>
        <dbReference type="ARBA" id="ARBA00006484"/>
    </source>
</evidence>
<dbReference type="FunFam" id="3.40.50.720:FF:000084">
    <property type="entry name" value="Short-chain dehydrogenase reductase"/>
    <property type="match status" value="1"/>
</dbReference>
<accession>A0A1L7CLM5</accession>
<dbReference type="AlphaFoldDB" id="A0A1L7CLM5"/>
<reference evidence="5 7" key="2">
    <citation type="submission" date="2019-06" db="EMBL/GenBank/DDBJ databases">
        <title>Whole genome shotgun sequence of Corynebacterium flavescens NBRC 14136.</title>
        <authorList>
            <person name="Hosoyama A."/>
            <person name="Uohara A."/>
            <person name="Ohji S."/>
            <person name="Ichikawa N."/>
        </authorList>
    </citation>
    <scope>NUCLEOTIDE SEQUENCE [LARGE SCALE GENOMIC DNA]</scope>
    <source>
        <strain evidence="5 7">NBRC 14136</strain>
    </source>
</reference>
<dbReference type="EMBL" id="CP009246">
    <property type="protein sequence ID" value="APT86705.1"/>
    <property type="molecule type" value="Genomic_DNA"/>
</dbReference>
<dbReference type="PANTHER" id="PTHR42760">
    <property type="entry name" value="SHORT-CHAIN DEHYDROGENASES/REDUCTASES FAMILY MEMBER"/>
    <property type="match status" value="1"/>
</dbReference>
<dbReference type="PRINTS" id="PR00081">
    <property type="entry name" value="GDHRDH"/>
</dbReference>
<dbReference type="InterPro" id="IPR020904">
    <property type="entry name" value="Sc_DH/Rdtase_CS"/>
</dbReference>